<feature type="region of interest" description="Disordered" evidence="1">
    <location>
        <begin position="77"/>
        <end position="102"/>
    </location>
</feature>
<keyword evidence="2" id="KW-1133">Transmembrane helix</keyword>
<accession>A0A1M5T3V0</accession>
<evidence type="ECO:0000256" key="2">
    <source>
        <dbReference type="SAM" id="Phobius"/>
    </source>
</evidence>
<gene>
    <name evidence="3" type="ORF">SAMN02745196_00425</name>
</gene>
<dbReference type="EMBL" id="FQXP01000003">
    <property type="protein sequence ID" value="SHH45427.1"/>
    <property type="molecule type" value="Genomic_DNA"/>
</dbReference>
<feature type="compositionally biased region" description="Polar residues" evidence="1">
    <location>
        <begin position="92"/>
        <end position="101"/>
    </location>
</feature>
<name>A0A1M5T3V0_9CLOT</name>
<dbReference type="Pfam" id="PF09581">
    <property type="entry name" value="Spore_III_AF"/>
    <property type="match status" value="1"/>
</dbReference>
<sequence length="235" mass="25598">MGKGSIVDKIRDAINDFCNKIGDKGKAEDKKTNTQKGKSNKAFNTTCLVLVGILLLFISKIFAGGFDQNSQVTFANKQQSEKSDKELKMDESNTTQLSGDSSLEKYNNKLNNQLKNILSKIEGVGSIESMIYFESGEEHVPAINVSGSNSVTDETDTSGGKRQINQNNNGETVVVLNEGSDTKPLITKTNQPKITGVCIVAEGAEDKVTELRITRAVVNLFGLPSEKVQVYPMKK</sequence>
<evidence type="ECO:0000313" key="4">
    <source>
        <dbReference type="Proteomes" id="UP000184526"/>
    </source>
</evidence>
<dbReference type="STRING" id="1121306.SAMN02745196_00425"/>
<proteinExistence type="predicted"/>
<evidence type="ECO:0000313" key="3">
    <source>
        <dbReference type="EMBL" id="SHH45427.1"/>
    </source>
</evidence>
<feature type="transmembrane region" description="Helical" evidence="2">
    <location>
        <begin position="42"/>
        <end position="63"/>
    </location>
</feature>
<feature type="compositionally biased region" description="Basic and acidic residues" evidence="1">
    <location>
        <begin position="79"/>
        <end position="91"/>
    </location>
</feature>
<reference evidence="3 4" key="1">
    <citation type="submission" date="2016-11" db="EMBL/GenBank/DDBJ databases">
        <authorList>
            <person name="Jaros S."/>
            <person name="Januszkiewicz K."/>
            <person name="Wedrychowicz H."/>
        </authorList>
    </citation>
    <scope>NUCLEOTIDE SEQUENCE [LARGE SCALE GENOMIC DNA]</scope>
    <source>
        <strain evidence="3 4">DSM 3089</strain>
    </source>
</reference>
<dbReference type="OrthoDB" id="1634070at2"/>
<dbReference type="InterPro" id="IPR014245">
    <property type="entry name" value="Spore_III_AF"/>
</dbReference>
<dbReference type="AlphaFoldDB" id="A0A1M5T3V0"/>
<evidence type="ECO:0000256" key="1">
    <source>
        <dbReference type="SAM" id="MobiDB-lite"/>
    </source>
</evidence>
<keyword evidence="4" id="KW-1185">Reference proteome</keyword>
<organism evidence="3 4">
    <name type="scientific">Clostridium collagenovorans DSM 3089</name>
    <dbReference type="NCBI Taxonomy" id="1121306"/>
    <lineage>
        <taxon>Bacteria</taxon>
        <taxon>Bacillati</taxon>
        <taxon>Bacillota</taxon>
        <taxon>Clostridia</taxon>
        <taxon>Eubacteriales</taxon>
        <taxon>Clostridiaceae</taxon>
        <taxon>Clostridium</taxon>
    </lineage>
</organism>
<dbReference type="RefSeq" id="WP_084666009.1">
    <property type="nucleotide sequence ID" value="NZ_FQXP01000003.1"/>
</dbReference>
<dbReference type="Proteomes" id="UP000184526">
    <property type="component" value="Unassembled WGS sequence"/>
</dbReference>
<keyword evidence="2" id="KW-0472">Membrane</keyword>
<dbReference type="InterPro" id="IPR014195">
    <property type="entry name" value="Spore_III_AG"/>
</dbReference>
<dbReference type="NCBIfam" id="TIGR02830">
    <property type="entry name" value="spore_III_AG"/>
    <property type="match status" value="1"/>
</dbReference>
<protein>
    <submittedName>
        <fullName evidence="3">Stage III sporulation protein AG</fullName>
    </submittedName>
</protein>
<keyword evidence="2" id="KW-0812">Transmembrane</keyword>